<organism evidence="2 3">
    <name type="scientific">Ameca splendens</name>
    <dbReference type="NCBI Taxonomy" id="208324"/>
    <lineage>
        <taxon>Eukaryota</taxon>
        <taxon>Metazoa</taxon>
        <taxon>Chordata</taxon>
        <taxon>Craniata</taxon>
        <taxon>Vertebrata</taxon>
        <taxon>Euteleostomi</taxon>
        <taxon>Actinopterygii</taxon>
        <taxon>Neopterygii</taxon>
        <taxon>Teleostei</taxon>
        <taxon>Neoteleostei</taxon>
        <taxon>Acanthomorphata</taxon>
        <taxon>Ovalentaria</taxon>
        <taxon>Atherinomorphae</taxon>
        <taxon>Cyprinodontiformes</taxon>
        <taxon>Goodeidae</taxon>
        <taxon>Ameca</taxon>
    </lineage>
</organism>
<accession>A0ABV0XJR2</accession>
<sequence>MQANRSRPSTTHQPPRCSHKMCSPAPPAHHGPEPQKEAVEEGYGSTSYQAPCQPHPQTPGAPQSTWRTTAHQAVHQASPSTSQSMLAKSPLPEPGAEIQGNPSDPERERRNASPSTRQSPRPDPQTLLTPD</sequence>
<dbReference type="Proteomes" id="UP001469553">
    <property type="component" value="Unassembled WGS sequence"/>
</dbReference>
<evidence type="ECO:0000313" key="3">
    <source>
        <dbReference type="Proteomes" id="UP001469553"/>
    </source>
</evidence>
<comment type="caution">
    <text evidence="2">The sequence shown here is derived from an EMBL/GenBank/DDBJ whole genome shotgun (WGS) entry which is preliminary data.</text>
</comment>
<gene>
    <name evidence="2" type="ORF">AMECASPLE_033361</name>
</gene>
<protein>
    <submittedName>
        <fullName evidence="2">Uncharacterized protein</fullName>
    </submittedName>
</protein>
<dbReference type="EMBL" id="JAHRIP010004510">
    <property type="protein sequence ID" value="MEQ2281721.1"/>
    <property type="molecule type" value="Genomic_DNA"/>
</dbReference>
<reference evidence="2 3" key="1">
    <citation type="submission" date="2021-06" db="EMBL/GenBank/DDBJ databases">
        <authorList>
            <person name="Palmer J.M."/>
        </authorList>
    </citation>
    <scope>NUCLEOTIDE SEQUENCE [LARGE SCALE GENOMIC DNA]</scope>
    <source>
        <strain evidence="2 3">AS_MEX2019</strain>
        <tissue evidence="2">Muscle</tissue>
    </source>
</reference>
<feature type="compositionally biased region" description="Polar residues" evidence="1">
    <location>
        <begin position="1"/>
        <end position="13"/>
    </location>
</feature>
<evidence type="ECO:0000313" key="2">
    <source>
        <dbReference type="EMBL" id="MEQ2281721.1"/>
    </source>
</evidence>
<feature type="compositionally biased region" description="Basic and acidic residues" evidence="1">
    <location>
        <begin position="30"/>
        <end position="39"/>
    </location>
</feature>
<name>A0ABV0XJR2_9TELE</name>
<evidence type="ECO:0000256" key="1">
    <source>
        <dbReference type="SAM" id="MobiDB-lite"/>
    </source>
</evidence>
<feature type="compositionally biased region" description="Polar residues" evidence="1">
    <location>
        <begin position="60"/>
        <end position="86"/>
    </location>
</feature>
<proteinExistence type="predicted"/>
<feature type="region of interest" description="Disordered" evidence="1">
    <location>
        <begin position="1"/>
        <end position="131"/>
    </location>
</feature>
<keyword evidence="3" id="KW-1185">Reference proteome</keyword>